<feature type="chain" id="PRO_5045670764" evidence="2">
    <location>
        <begin position="24"/>
        <end position="324"/>
    </location>
</feature>
<feature type="region of interest" description="Disordered" evidence="1">
    <location>
        <begin position="262"/>
        <end position="297"/>
    </location>
</feature>
<proteinExistence type="predicted"/>
<feature type="compositionally biased region" description="Low complexity" evidence="1">
    <location>
        <begin position="262"/>
        <end position="283"/>
    </location>
</feature>
<dbReference type="EMBL" id="JAFCIX010000419">
    <property type="protein sequence ID" value="KAH6590779.1"/>
    <property type="molecule type" value="Genomic_DNA"/>
</dbReference>
<evidence type="ECO:0000313" key="3">
    <source>
        <dbReference type="EMBL" id="KAH6590779.1"/>
    </source>
</evidence>
<name>A0ABQ8F246_9FUNG</name>
<protein>
    <submittedName>
        <fullName evidence="3">Uncharacterized protein</fullName>
    </submittedName>
</protein>
<gene>
    <name evidence="3" type="ORF">BASA50_009157</name>
</gene>
<evidence type="ECO:0000256" key="1">
    <source>
        <dbReference type="SAM" id="MobiDB-lite"/>
    </source>
</evidence>
<dbReference type="Proteomes" id="UP001648503">
    <property type="component" value="Unassembled WGS sequence"/>
</dbReference>
<comment type="caution">
    <text evidence="3">The sequence shown here is derived from an EMBL/GenBank/DDBJ whole genome shotgun (WGS) entry which is preliminary data.</text>
</comment>
<evidence type="ECO:0000256" key="2">
    <source>
        <dbReference type="SAM" id="SignalP"/>
    </source>
</evidence>
<reference evidence="3 4" key="1">
    <citation type="submission" date="2021-02" db="EMBL/GenBank/DDBJ databases">
        <title>Variation within the Batrachochytrium salamandrivorans European outbreak.</title>
        <authorList>
            <person name="Kelly M."/>
            <person name="Pasmans F."/>
            <person name="Shea T.P."/>
            <person name="Munoz J.F."/>
            <person name="Carranza S."/>
            <person name="Cuomo C.A."/>
            <person name="Martel A."/>
        </authorList>
    </citation>
    <scope>NUCLEOTIDE SEQUENCE [LARGE SCALE GENOMIC DNA]</scope>
    <source>
        <strain evidence="3 4">AMFP18/2</strain>
    </source>
</reference>
<organism evidence="3 4">
    <name type="scientific">Batrachochytrium salamandrivorans</name>
    <dbReference type="NCBI Taxonomy" id="1357716"/>
    <lineage>
        <taxon>Eukaryota</taxon>
        <taxon>Fungi</taxon>
        <taxon>Fungi incertae sedis</taxon>
        <taxon>Chytridiomycota</taxon>
        <taxon>Chytridiomycota incertae sedis</taxon>
        <taxon>Chytridiomycetes</taxon>
        <taxon>Rhizophydiales</taxon>
        <taxon>Rhizophydiales incertae sedis</taxon>
        <taxon>Batrachochytrium</taxon>
    </lineage>
</organism>
<keyword evidence="2" id="KW-0732">Signal</keyword>
<evidence type="ECO:0000313" key="4">
    <source>
        <dbReference type="Proteomes" id="UP001648503"/>
    </source>
</evidence>
<keyword evidence="4" id="KW-1185">Reference proteome</keyword>
<sequence length="324" mass="34145">MISRFTLALLLLVAAAVVEQALAQLPTRSAPAPASASLGLTTSHTSISTTVPATPSLKGKLSYSCSLLNVDGSPVAPSRLATMAPDGCPYVLLLGKEMLNITFMYIPFSTSTWVSSALLSLRRSVSPKIPRPNSNATIDFCLACTMNCTTCTMDPTKGMTLFVAELTLSMASTFHYVLDVGRASLPVAEIDKYGALGLPTRILLQVQEELSNVGEQHNTSTQSSAVPSSVPHVVTGVYSLRGPQIAIVDPIFYEGALKGTSTNSSSSFGDSHNTTTSSSPSPTARTVVISPGGSRSASSEVSVSITHLFFYYIGGAILLLYTHW</sequence>
<feature type="signal peptide" evidence="2">
    <location>
        <begin position="1"/>
        <end position="23"/>
    </location>
</feature>
<accession>A0ABQ8F246</accession>